<keyword evidence="2" id="KW-1185">Reference proteome</keyword>
<dbReference type="Proteomes" id="UP001168877">
    <property type="component" value="Unassembled WGS sequence"/>
</dbReference>
<gene>
    <name evidence="1" type="ORF">LWI29_020103</name>
</gene>
<evidence type="ECO:0000313" key="1">
    <source>
        <dbReference type="EMBL" id="KAK0596915.1"/>
    </source>
</evidence>
<reference evidence="1" key="2">
    <citation type="submission" date="2023-06" db="EMBL/GenBank/DDBJ databases">
        <authorList>
            <person name="Swenson N.G."/>
            <person name="Wegrzyn J.L."/>
            <person name="Mcevoy S.L."/>
        </authorList>
    </citation>
    <scope>NUCLEOTIDE SEQUENCE</scope>
    <source>
        <strain evidence="1">NS2018</strain>
        <tissue evidence="1">Leaf</tissue>
    </source>
</reference>
<evidence type="ECO:0000313" key="2">
    <source>
        <dbReference type="Proteomes" id="UP001168877"/>
    </source>
</evidence>
<proteinExistence type="predicted"/>
<organism evidence="1 2">
    <name type="scientific">Acer saccharum</name>
    <name type="common">Sugar maple</name>
    <dbReference type="NCBI Taxonomy" id="4024"/>
    <lineage>
        <taxon>Eukaryota</taxon>
        <taxon>Viridiplantae</taxon>
        <taxon>Streptophyta</taxon>
        <taxon>Embryophyta</taxon>
        <taxon>Tracheophyta</taxon>
        <taxon>Spermatophyta</taxon>
        <taxon>Magnoliopsida</taxon>
        <taxon>eudicotyledons</taxon>
        <taxon>Gunneridae</taxon>
        <taxon>Pentapetalae</taxon>
        <taxon>rosids</taxon>
        <taxon>malvids</taxon>
        <taxon>Sapindales</taxon>
        <taxon>Sapindaceae</taxon>
        <taxon>Hippocastanoideae</taxon>
        <taxon>Acereae</taxon>
        <taxon>Acer</taxon>
    </lineage>
</organism>
<accession>A0AA39STA3</accession>
<name>A0AA39STA3_ACESA</name>
<dbReference type="EMBL" id="JAUESC010000004">
    <property type="protein sequence ID" value="KAK0596915.1"/>
    <property type="molecule type" value="Genomic_DNA"/>
</dbReference>
<sequence length="140" mass="15593">MENTTSHQTITTAKLKTAQLPLESWRYTDIQEFTASSPHRRRHGTSSAAIDDSTRHPLLAHHVPVIVDLSPFFLDSPLIHLLISHRPSRNLGFVVVDEVFGLGFGGRRGFLGGWWLGVCSFGADDGYWPQRRGGDLGEEI</sequence>
<dbReference type="AlphaFoldDB" id="A0AA39STA3"/>
<comment type="caution">
    <text evidence="1">The sequence shown here is derived from an EMBL/GenBank/DDBJ whole genome shotgun (WGS) entry which is preliminary data.</text>
</comment>
<protein>
    <submittedName>
        <fullName evidence="1">Uncharacterized protein</fullName>
    </submittedName>
</protein>
<reference evidence="1" key="1">
    <citation type="journal article" date="2022" name="Plant J.">
        <title>Strategies of tolerance reflected in two North American maple genomes.</title>
        <authorList>
            <person name="McEvoy S.L."/>
            <person name="Sezen U.U."/>
            <person name="Trouern-Trend A."/>
            <person name="McMahon S.M."/>
            <person name="Schaberg P.G."/>
            <person name="Yang J."/>
            <person name="Wegrzyn J.L."/>
            <person name="Swenson N.G."/>
        </authorList>
    </citation>
    <scope>NUCLEOTIDE SEQUENCE</scope>
    <source>
        <strain evidence="1">NS2018</strain>
    </source>
</reference>